<evidence type="ECO:0000313" key="3">
    <source>
        <dbReference type="EMBL" id="KAK8748626.1"/>
    </source>
</evidence>
<name>A0AAW0YB33_CHEQU</name>
<dbReference type="CDD" id="cd00099">
    <property type="entry name" value="IgV"/>
    <property type="match status" value="1"/>
</dbReference>
<comment type="caution">
    <text evidence="3">The sequence shown here is derived from an EMBL/GenBank/DDBJ whole genome shotgun (WGS) entry which is preliminary data.</text>
</comment>
<dbReference type="Gene3D" id="2.60.40.10">
    <property type="entry name" value="Immunoglobulins"/>
    <property type="match status" value="2"/>
</dbReference>
<dbReference type="InterPro" id="IPR007110">
    <property type="entry name" value="Ig-like_dom"/>
</dbReference>
<evidence type="ECO:0000259" key="2">
    <source>
        <dbReference type="PROSITE" id="PS50835"/>
    </source>
</evidence>
<dbReference type="SUPFAM" id="SSF48726">
    <property type="entry name" value="Immunoglobulin"/>
    <property type="match status" value="2"/>
</dbReference>
<accession>A0AAW0YB33</accession>
<dbReference type="PROSITE" id="PS50835">
    <property type="entry name" value="IG_LIKE"/>
    <property type="match status" value="1"/>
</dbReference>
<reference evidence="3 4" key="1">
    <citation type="journal article" date="2024" name="BMC Genomics">
        <title>Genome assembly of redclaw crayfish (Cherax quadricarinatus) provides insights into its immune adaptation and hypoxia tolerance.</title>
        <authorList>
            <person name="Liu Z."/>
            <person name="Zheng J."/>
            <person name="Li H."/>
            <person name="Fang K."/>
            <person name="Wang S."/>
            <person name="He J."/>
            <person name="Zhou D."/>
            <person name="Weng S."/>
            <person name="Chi M."/>
            <person name="Gu Z."/>
            <person name="He J."/>
            <person name="Li F."/>
            <person name="Wang M."/>
        </authorList>
    </citation>
    <scope>NUCLEOTIDE SEQUENCE [LARGE SCALE GENOMIC DNA]</scope>
    <source>
        <strain evidence="3">ZL_2023a</strain>
    </source>
</reference>
<dbReference type="InterPro" id="IPR037448">
    <property type="entry name" value="Zig-8"/>
</dbReference>
<dbReference type="GO" id="GO:0050808">
    <property type="term" value="P:synapse organization"/>
    <property type="evidence" value="ECO:0007669"/>
    <property type="project" value="TreeGrafter"/>
</dbReference>
<organism evidence="3 4">
    <name type="scientific">Cherax quadricarinatus</name>
    <name type="common">Australian red claw crayfish</name>
    <dbReference type="NCBI Taxonomy" id="27406"/>
    <lineage>
        <taxon>Eukaryota</taxon>
        <taxon>Metazoa</taxon>
        <taxon>Ecdysozoa</taxon>
        <taxon>Arthropoda</taxon>
        <taxon>Crustacea</taxon>
        <taxon>Multicrustacea</taxon>
        <taxon>Malacostraca</taxon>
        <taxon>Eumalacostraca</taxon>
        <taxon>Eucarida</taxon>
        <taxon>Decapoda</taxon>
        <taxon>Pleocyemata</taxon>
        <taxon>Astacidea</taxon>
        <taxon>Parastacoidea</taxon>
        <taxon>Parastacidae</taxon>
        <taxon>Cherax</taxon>
    </lineage>
</organism>
<feature type="non-terminal residue" evidence="3">
    <location>
        <position position="1"/>
    </location>
</feature>
<feature type="region of interest" description="Disordered" evidence="1">
    <location>
        <begin position="37"/>
        <end position="63"/>
    </location>
</feature>
<sequence>VHHQHGKKDSYILDKSRGIPDVHQPYLQLQPQRTWTAGPRLDYDDSTTRDPAIPDNPEGLKNPSLLVGPWEEKPTIRVTDAVFRGVNGSVVGAQAGTTANLPCVILNRADHETVSWIRLRDYHLITVGRQTYSKDDRFSVTYNRHLNEWTLHLRYAQARDAGQYLCQLSTHPPMVFISTLTITEASSEIAGGPEMYVQEGSAVVLDCTLHQHTQTPVYVFWYHNRTMINFDTNRQVSVRKTSD</sequence>
<proteinExistence type="predicted"/>
<dbReference type="SMART" id="SM00409">
    <property type="entry name" value="IG"/>
    <property type="match status" value="1"/>
</dbReference>
<dbReference type="PANTHER" id="PTHR23279">
    <property type="entry name" value="DEFECTIVE PROBOSCIS EXTENSION RESPONSE DPR -RELATED"/>
    <property type="match status" value="1"/>
</dbReference>
<dbReference type="InterPro" id="IPR013106">
    <property type="entry name" value="Ig_V-set"/>
</dbReference>
<dbReference type="Pfam" id="PF07686">
    <property type="entry name" value="V-set"/>
    <property type="match status" value="1"/>
</dbReference>
<protein>
    <recommendedName>
        <fullName evidence="2">Ig-like domain-containing protein</fullName>
    </recommendedName>
</protein>
<feature type="domain" description="Ig-like" evidence="2">
    <location>
        <begin position="74"/>
        <end position="183"/>
    </location>
</feature>
<dbReference type="Proteomes" id="UP001445076">
    <property type="component" value="Unassembled WGS sequence"/>
</dbReference>
<dbReference type="PANTHER" id="PTHR23279:SF37">
    <property type="entry name" value="DEFECTIVE PROBOSCIS EXTENSION RESPONSE 13, ISOFORM B"/>
    <property type="match status" value="1"/>
</dbReference>
<dbReference type="GO" id="GO:0032589">
    <property type="term" value="C:neuron projection membrane"/>
    <property type="evidence" value="ECO:0007669"/>
    <property type="project" value="TreeGrafter"/>
</dbReference>
<dbReference type="InterPro" id="IPR003599">
    <property type="entry name" value="Ig_sub"/>
</dbReference>
<feature type="non-terminal residue" evidence="3">
    <location>
        <position position="243"/>
    </location>
</feature>
<evidence type="ECO:0000313" key="4">
    <source>
        <dbReference type="Proteomes" id="UP001445076"/>
    </source>
</evidence>
<dbReference type="EMBL" id="JARKIK010000011">
    <property type="protein sequence ID" value="KAK8748626.1"/>
    <property type="molecule type" value="Genomic_DNA"/>
</dbReference>
<dbReference type="InterPro" id="IPR013783">
    <property type="entry name" value="Ig-like_fold"/>
</dbReference>
<dbReference type="AlphaFoldDB" id="A0AAW0YB33"/>
<gene>
    <name evidence="3" type="ORF">OTU49_015900</name>
</gene>
<keyword evidence="4" id="KW-1185">Reference proteome</keyword>
<evidence type="ECO:0000256" key="1">
    <source>
        <dbReference type="SAM" id="MobiDB-lite"/>
    </source>
</evidence>
<dbReference type="InterPro" id="IPR036179">
    <property type="entry name" value="Ig-like_dom_sf"/>
</dbReference>